<dbReference type="EMBL" id="KZ110592">
    <property type="protein sequence ID" value="OSX66519.1"/>
    <property type="molecule type" value="Genomic_DNA"/>
</dbReference>
<dbReference type="Proteomes" id="UP000194127">
    <property type="component" value="Unassembled WGS sequence"/>
</dbReference>
<organism evidence="2 3">
    <name type="scientific">Postia placenta MAD-698-R-SB12</name>
    <dbReference type="NCBI Taxonomy" id="670580"/>
    <lineage>
        <taxon>Eukaryota</taxon>
        <taxon>Fungi</taxon>
        <taxon>Dikarya</taxon>
        <taxon>Basidiomycota</taxon>
        <taxon>Agaricomycotina</taxon>
        <taxon>Agaricomycetes</taxon>
        <taxon>Polyporales</taxon>
        <taxon>Adustoporiaceae</taxon>
        <taxon>Rhodonia</taxon>
    </lineage>
</organism>
<evidence type="ECO:0000313" key="2">
    <source>
        <dbReference type="EMBL" id="OSX66519.1"/>
    </source>
</evidence>
<gene>
    <name evidence="2" type="ORF">POSPLADRAFT_1053156</name>
</gene>
<evidence type="ECO:0000256" key="1">
    <source>
        <dbReference type="SAM" id="MobiDB-lite"/>
    </source>
</evidence>
<dbReference type="GeneID" id="36325303"/>
<name>A0A1X6NCZ8_9APHY</name>
<protein>
    <submittedName>
        <fullName evidence="2">Uncharacterized protein</fullName>
    </submittedName>
</protein>
<feature type="compositionally biased region" description="Basic residues" evidence="1">
    <location>
        <begin position="161"/>
        <end position="177"/>
    </location>
</feature>
<feature type="region of interest" description="Disordered" evidence="1">
    <location>
        <begin position="58"/>
        <end position="78"/>
    </location>
</feature>
<feature type="compositionally biased region" description="Basic and acidic residues" evidence="1">
    <location>
        <begin position="191"/>
        <end position="205"/>
    </location>
</feature>
<feature type="compositionally biased region" description="Basic residues" evidence="1">
    <location>
        <begin position="58"/>
        <end position="70"/>
    </location>
</feature>
<feature type="compositionally biased region" description="Low complexity" evidence="1">
    <location>
        <begin position="1"/>
        <end position="22"/>
    </location>
</feature>
<feature type="region of interest" description="Disordered" evidence="1">
    <location>
        <begin position="1"/>
        <end position="25"/>
    </location>
</feature>
<evidence type="ECO:0000313" key="3">
    <source>
        <dbReference type="Proteomes" id="UP000194127"/>
    </source>
</evidence>
<feature type="region of interest" description="Disordered" evidence="1">
    <location>
        <begin position="121"/>
        <end position="217"/>
    </location>
</feature>
<accession>A0A1X6NCZ8</accession>
<dbReference type="AlphaFoldDB" id="A0A1X6NCZ8"/>
<reference evidence="2 3" key="1">
    <citation type="submission" date="2017-04" db="EMBL/GenBank/DDBJ databases">
        <title>Genome Sequence of the Model Brown-Rot Fungus Postia placenta SB12.</title>
        <authorList>
            <consortium name="DOE Joint Genome Institute"/>
            <person name="Gaskell J."/>
            <person name="Kersten P."/>
            <person name="Larrondo L.F."/>
            <person name="Canessa P."/>
            <person name="Martinez D."/>
            <person name="Hibbett D."/>
            <person name="Schmoll M."/>
            <person name="Kubicek C.P."/>
            <person name="Martinez A.T."/>
            <person name="Yadav J."/>
            <person name="Master E."/>
            <person name="Magnuson J.K."/>
            <person name="James T."/>
            <person name="Yaver D."/>
            <person name="Berka R."/>
            <person name="Labutti K."/>
            <person name="Lipzen A."/>
            <person name="Aerts A."/>
            <person name="Barry K."/>
            <person name="Henrissat B."/>
            <person name="Blanchette R."/>
            <person name="Grigoriev I."/>
            <person name="Cullen D."/>
        </authorList>
    </citation>
    <scope>NUCLEOTIDE SEQUENCE [LARGE SCALE GENOMIC DNA]</scope>
    <source>
        <strain evidence="2 3">MAD-698-R-SB12</strain>
    </source>
</reference>
<keyword evidence="3" id="KW-1185">Reference proteome</keyword>
<sequence length="298" mass="32514">MSPSLRARAAAPAPSHSLLQSAGRVAIVPPATRELRARTSPPGLPVRRARVFPALAHQRRTPAQRPRRRQNACVSHARDADTPWQRMRRAGGAPGRKILDAQHGVRAPCRWTPQPRVARTAMTAGPGSASPDVHARPREAGAPQQSPLHASPVASETTARRSVHGRGRAFRTSRGRGVRLASPRRLPPSDQTRRAPAHGDPRTDAPPRSSGRNAPASSATLIASVASHAASPHHQCRTRAFSYSRRSRACHHGSRHPALRDRRLGFSRMRPTRRPSLRRTPTCRRLAMSSRELALPAL</sequence>
<proteinExistence type="predicted"/>
<dbReference type="RefSeq" id="XP_024343313.1">
    <property type="nucleotide sequence ID" value="XM_024480353.1"/>
</dbReference>